<organism evidence="5 6">
    <name type="scientific">Luteitalea pratensis</name>
    <dbReference type="NCBI Taxonomy" id="1855912"/>
    <lineage>
        <taxon>Bacteria</taxon>
        <taxon>Pseudomonadati</taxon>
        <taxon>Acidobacteriota</taxon>
        <taxon>Vicinamibacteria</taxon>
        <taxon>Vicinamibacterales</taxon>
        <taxon>Vicinamibacteraceae</taxon>
        <taxon>Luteitalea</taxon>
    </lineage>
</organism>
<dbReference type="EC" id="3.1.1.3" evidence="5"/>
<evidence type="ECO:0000256" key="1">
    <source>
        <dbReference type="ARBA" id="ARBA00010515"/>
    </source>
</evidence>
<dbReference type="GO" id="GO:0004806">
    <property type="term" value="F:triacylglycerol lipase activity"/>
    <property type="evidence" value="ECO:0007669"/>
    <property type="project" value="UniProtKB-EC"/>
</dbReference>
<evidence type="ECO:0000256" key="3">
    <source>
        <dbReference type="SAM" id="SignalP"/>
    </source>
</evidence>
<reference evidence="5 6" key="1">
    <citation type="journal article" date="2016" name="Genome Announc.">
        <title>First Complete Genome Sequence of a Subdivision 6 Acidobacterium Strain.</title>
        <authorList>
            <person name="Huang S."/>
            <person name="Vieira S."/>
            <person name="Bunk B."/>
            <person name="Riedel T."/>
            <person name="Sproer C."/>
            <person name="Overmann J."/>
        </authorList>
    </citation>
    <scope>NUCLEOTIDE SEQUENCE [LARGE SCALE GENOMIC DNA]</scope>
    <source>
        <strain evidence="6">DSM 100886 HEG_-6_39</strain>
    </source>
</reference>
<dbReference type="AlphaFoldDB" id="A0A143PKP9"/>
<dbReference type="PROSITE" id="PS01173">
    <property type="entry name" value="LIPASE_GDXG_HIS"/>
    <property type="match status" value="1"/>
</dbReference>
<protein>
    <submittedName>
        <fullName evidence="5">Lipase 2</fullName>
        <ecNumber evidence="5">3.1.1.3</ecNumber>
    </submittedName>
</protein>
<evidence type="ECO:0000313" key="5">
    <source>
        <dbReference type="EMBL" id="AMY09117.1"/>
    </source>
</evidence>
<dbReference type="PANTHER" id="PTHR48081">
    <property type="entry name" value="AB HYDROLASE SUPERFAMILY PROTEIN C4A8.06C"/>
    <property type="match status" value="1"/>
</dbReference>
<dbReference type="Pfam" id="PF20434">
    <property type="entry name" value="BD-FAE"/>
    <property type="match status" value="1"/>
</dbReference>
<name>A0A143PKP9_LUTPR</name>
<dbReference type="InterPro" id="IPR029058">
    <property type="entry name" value="AB_hydrolase_fold"/>
</dbReference>
<sequence precursor="true">MKRRHALPLVVLLTIVSAALLTTVGRARAQPSVDSPPARVIKDLVYATVDDKPLALDLYLPAGDAPLAGPSRGEGGRTLLVWVHGGAWNTGSKAGVPSQLVRSGLAVASVDFRQASEARFPAQVHDIKAAIRFLRATTGTYGYRADRIVIAGASSGGHLAALVGVTNGHRQLEGSIGTFLDQSSNVQAIVSYFGASNLRTILAQSTPFGLNMRRPALDRLLGGQPDQVPDLAELASPVAHVDASDPPLLLLHGDQDPQMPINQSHELQGAYARVGQRVVLHVLHGVAHGGEAFFAPHYMNALLDFVEDDRKD</sequence>
<dbReference type="InterPro" id="IPR002168">
    <property type="entry name" value="Lipase_GDXG_HIS_AS"/>
</dbReference>
<feature type="signal peptide" evidence="3">
    <location>
        <begin position="1"/>
        <end position="29"/>
    </location>
</feature>
<dbReference type="Proteomes" id="UP000076079">
    <property type="component" value="Chromosome"/>
</dbReference>
<dbReference type="SUPFAM" id="SSF53474">
    <property type="entry name" value="alpha/beta-Hydrolases"/>
    <property type="match status" value="1"/>
</dbReference>
<accession>A0A143PKP9</accession>
<feature type="domain" description="BD-FAE-like" evidence="4">
    <location>
        <begin position="70"/>
        <end position="268"/>
    </location>
</feature>
<gene>
    <name evidence="5" type="primary">lip2_1</name>
    <name evidence="5" type="ORF">LuPra_02330</name>
</gene>
<feature type="chain" id="PRO_5007511555" evidence="3">
    <location>
        <begin position="30"/>
        <end position="312"/>
    </location>
</feature>
<comment type="similarity">
    <text evidence="1">Belongs to the 'GDXG' lipolytic enzyme family.</text>
</comment>
<dbReference type="InterPro" id="IPR050300">
    <property type="entry name" value="GDXG_lipolytic_enzyme"/>
</dbReference>
<dbReference type="OrthoDB" id="24847at2"/>
<evidence type="ECO:0000313" key="6">
    <source>
        <dbReference type="Proteomes" id="UP000076079"/>
    </source>
</evidence>
<keyword evidence="6" id="KW-1185">Reference proteome</keyword>
<dbReference type="STRING" id="1855912.LuPra_02330"/>
<dbReference type="RefSeq" id="WP_110170895.1">
    <property type="nucleotide sequence ID" value="NZ_CP015136.1"/>
</dbReference>
<reference evidence="6" key="2">
    <citation type="submission" date="2016-04" db="EMBL/GenBank/DDBJ databases">
        <title>First Complete Genome Sequence of a Subdivision 6 Acidobacterium.</title>
        <authorList>
            <person name="Huang S."/>
            <person name="Vieira S."/>
            <person name="Bunk B."/>
            <person name="Riedel T."/>
            <person name="Sproeer C."/>
            <person name="Overmann J."/>
        </authorList>
    </citation>
    <scope>NUCLEOTIDE SEQUENCE [LARGE SCALE GENOMIC DNA]</scope>
    <source>
        <strain evidence="6">DSM 100886 HEG_-6_39</strain>
    </source>
</reference>
<dbReference type="PANTHER" id="PTHR48081:SF13">
    <property type="entry name" value="ALPHA_BETA HYDROLASE"/>
    <property type="match status" value="1"/>
</dbReference>
<dbReference type="InterPro" id="IPR049492">
    <property type="entry name" value="BD-FAE-like_dom"/>
</dbReference>
<proteinExistence type="inferred from homology"/>
<evidence type="ECO:0000259" key="4">
    <source>
        <dbReference type="Pfam" id="PF20434"/>
    </source>
</evidence>
<evidence type="ECO:0000256" key="2">
    <source>
        <dbReference type="ARBA" id="ARBA00022801"/>
    </source>
</evidence>
<dbReference type="KEGG" id="abac:LuPra_02330"/>
<keyword evidence="3" id="KW-0732">Signal</keyword>
<keyword evidence="2 5" id="KW-0378">Hydrolase</keyword>
<dbReference type="EMBL" id="CP015136">
    <property type="protein sequence ID" value="AMY09117.1"/>
    <property type="molecule type" value="Genomic_DNA"/>
</dbReference>
<dbReference type="Gene3D" id="3.40.50.1820">
    <property type="entry name" value="alpha/beta hydrolase"/>
    <property type="match status" value="1"/>
</dbReference>